<organism evidence="3 4">
    <name type="scientific">Ostreococcus lucimarinus (strain CCE9901)</name>
    <dbReference type="NCBI Taxonomy" id="436017"/>
    <lineage>
        <taxon>Eukaryota</taxon>
        <taxon>Viridiplantae</taxon>
        <taxon>Chlorophyta</taxon>
        <taxon>Mamiellophyceae</taxon>
        <taxon>Mamiellales</taxon>
        <taxon>Bathycoccaceae</taxon>
        <taxon>Ostreococcus</taxon>
    </lineage>
</organism>
<dbReference type="AlphaFoldDB" id="A4RQD5"/>
<dbReference type="EMBL" id="CP000581">
    <property type="protein sequence ID" value="ABO94005.1"/>
    <property type="molecule type" value="Genomic_DNA"/>
</dbReference>
<feature type="compositionally biased region" description="Low complexity" evidence="2">
    <location>
        <begin position="70"/>
        <end position="79"/>
    </location>
</feature>
<accession>A4RQD5</accession>
<dbReference type="KEGG" id="olu:OSTLU_85999"/>
<evidence type="ECO:0000256" key="2">
    <source>
        <dbReference type="SAM" id="MobiDB-lite"/>
    </source>
</evidence>
<dbReference type="SUPFAM" id="SSF51197">
    <property type="entry name" value="Clavaminate synthase-like"/>
    <property type="match status" value="1"/>
</dbReference>
<dbReference type="InterPro" id="IPR008775">
    <property type="entry name" value="Phytyl_CoA_dOase-like"/>
</dbReference>
<keyword evidence="4" id="KW-1185">Reference proteome</keyword>
<dbReference type="PANTHER" id="PTHR20883">
    <property type="entry name" value="PHYTANOYL-COA DIOXYGENASE DOMAIN CONTAINING 1"/>
    <property type="match status" value="1"/>
</dbReference>
<dbReference type="PANTHER" id="PTHR20883:SF49">
    <property type="entry name" value="PHYTANOYL-COA DIOXYGENASE"/>
    <property type="match status" value="1"/>
</dbReference>
<comment type="cofactor">
    <cofactor evidence="1">
        <name>Fe cation</name>
        <dbReference type="ChEBI" id="CHEBI:24875"/>
    </cofactor>
</comment>
<evidence type="ECO:0000313" key="3">
    <source>
        <dbReference type="EMBL" id="ABO94005.1"/>
    </source>
</evidence>
<dbReference type="OMA" id="HWSPPQP"/>
<dbReference type="RefSeq" id="XP_001415713.1">
    <property type="nucleotide sequence ID" value="XM_001415676.1"/>
</dbReference>
<dbReference type="Proteomes" id="UP000001568">
    <property type="component" value="Chromosome 1"/>
</dbReference>
<feature type="region of interest" description="Disordered" evidence="2">
    <location>
        <begin position="12"/>
        <end position="96"/>
    </location>
</feature>
<dbReference type="HOGENOM" id="CLU_048953_1_1_1"/>
<evidence type="ECO:0000256" key="1">
    <source>
        <dbReference type="ARBA" id="ARBA00001962"/>
    </source>
</evidence>
<dbReference type="OrthoDB" id="445007at2759"/>
<feature type="compositionally biased region" description="Basic and acidic residues" evidence="2">
    <location>
        <begin position="28"/>
        <end position="44"/>
    </location>
</feature>
<proteinExistence type="predicted"/>
<dbReference type="GeneID" id="4999705"/>
<dbReference type="Pfam" id="PF05721">
    <property type="entry name" value="PhyH"/>
    <property type="match status" value="1"/>
</dbReference>
<protein>
    <submittedName>
        <fullName evidence="3">Uncharacterized protein</fullName>
    </submittedName>
</protein>
<feature type="compositionally biased region" description="Basic and acidic residues" evidence="2">
    <location>
        <begin position="81"/>
        <end position="95"/>
    </location>
</feature>
<reference evidence="3 4" key="1">
    <citation type="journal article" date="2007" name="Proc. Natl. Acad. Sci. U.S.A.">
        <title>The tiny eukaryote Ostreococcus provides genomic insights into the paradox of plankton speciation.</title>
        <authorList>
            <person name="Palenik B."/>
            <person name="Grimwood J."/>
            <person name="Aerts A."/>
            <person name="Rouze P."/>
            <person name="Salamov A."/>
            <person name="Putnam N."/>
            <person name="Dupont C."/>
            <person name="Jorgensen R."/>
            <person name="Derelle E."/>
            <person name="Rombauts S."/>
            <person name="Zhou K."/>
            <person name="Otillar R."/>
            <person name="Merchant S.S."/>
            <person name="Podell S."/>
            <person name="Gaasterland T."/>
            <person name="Napoli C."/>
            <person name="Gendler K."/>
            <person name="Manuell A."/>
            <person name="Tai V."/>
            <person name="Vallon O."/>
            <person name="Piganeau G."/>
            <person name="Jancek S."/>
            <person name="Heijde M."/>
            <person name="Jabbari K."/>
            <person name="Bowler C."/>
            <person name="Lohr M."/>
            <person name="Robbens S."/>
            <person name="Werner G."/>
            <person name="Dubchak I."/>
            <person name="Pazour G.J."/>
            <person name="Ren Q."/>
            <person name="Paulsen I."/>
            <person name="Delwiche C."/>
            <person name="Schmutz J."/>
            <person name="Rokhsar D."/>
            <person name="Van de Peer Y."/>
            <person name="Moreau H."/>
            <person name="Grigoriev I.V."/>
        </authorList>
    </citation>
    <scope>NUCLEOTIDE SEQUENCE [LARGE SCALE GENOMIC DNA]</scope>
    <source>
        <strain evidence="3 4">CCE9901</strain>
    </source>
</reference>
<dbReference type="Gramene" id="ABO94005">
    <property type="protein sequence ID" value="ABO94005"/>
    <property type="gene ID" value="OSTLU_85999"/>
</dbReference>
<name>A4RQD5_OSTLU</name>
<sequence>MLHHAIVIVAAAGRGGRAPRPGRGGRSNRSDAPDWAKPPAEGRQKRASTSKPPPNGGGGRGERTNDGARAASSKATTSKGEPSRERAVRASDDLRAVSANASTKNFDDGGRGTTTLFDDGGRGTTLEECLRYEREGHTCIRGAVDAMEMIPMVKALSGEIMSRRMEAYRHRVSVLCPQVDARELRDVEDAKRALKKHSQEDVGFLQTFNLHREQTSAAREYIMSKRFAKIAAELMGCERARIYQSCIFVKEPGMAETNWHSDLNMVPLDTNDFVTLWIPLRSLEEDDAALHFANRSHRDFSLPYWRTLEGMEDLEGRYEIDTYDELDLGDLTAHHGWCLHWSPPQPEDCVPRYALSVCYFADGARRLDTDQLRRVPHDEDAWSYDSWLKDIKPGAVAKHPELPIVWP</sequence>
<evidence type="ECO:0000313" key="4">
    <source>
        <dbReference type="Proteomes" id="UP000001568"/>
    </source>
</evidence>
<gene>
    <name evidence="3" type="ORF">OSTLU_85999</name>
</gene>
<dbReference type="eggNOG" id="ENOG502RXRT">
    <property type="taxonomic scope" value="Eukaryota"/>
</dbReference>
<dbReference type="Gene3D" id="2.60.120.620">
    <property type="entry name" value="q2cbj1_9rhob like domain"/>
    <property type="match status" value="1"/>
</dbReference>